<dbReference type="GO" id="GO:0044874">
    <property type="term" value="P:lipoprotein localization to outer membrane"/>
    <property type="evidence" value="ECO:0007669"/>
    <property type="project" value="TreeGrafter"/>
</dbReference>
<dbReference type="AlphaFoldDB" id="A0A450S310"/>
<name>A0A450S310_9GAMM</name>
<gene>
    <name evidence="10" type="ORF">BECKDK2373B_GA0170837_101218</name>
</gene>
<protein>
    <submittedName>
        <fullName evidence="10">Putative ABC transport system permease protein</fullName>
    </submittedName>
</protein>
<evidence type="ECO:0000256" key="1">
    <source>
        <dbReference type="ARBA" id="ARBA00004651"/>
    </source>
</evidence>
<keyword evidence="5 7" id="KW-1133">Transmembrane helix</keyword>
<evidence type="ECO:0000313" key="10">
    <source>
        <dbReference type="EMBL" id="VFJ46057.1"/>
    </source>
</evidence>
<evidence type="ECO:0000256" key="7">
    <source>
        <dbReference type="SAM" id="Phobius"/>
    </source>
</evidence>
<dbReference type="InterPro" id="IPR025857">
    <property type="entry name" value="MacB_PCD"/>
</dbReference>
<organism evidence="10">
    <name type="scientific">Candidatus Kentrum sp. DK</name>
    <dbReference type="NCBI Taxonomy" id="2126562"/>
    <lineage>
        <taxon>Bacteria</taxon>
        <taxon>Pseudomonadati</taxon>
        <taxon>Pseudomonadota</taxon>
        <taxon>Gammaproteobacteria</taxon>
        <taxon>Candidatus Kentrum</taxon>
    </lineage>
</organism>
<feature type="transmembrane region" description="Helical" evidence="7">
    <location>
        <begin position="317"/>
        <end position="342"/>
    </location>
</feature>
<keyword evidence="3" id="KW-1003">Cell membrane</keyword>
<dbReference type="Pfam" id="PF02687">
    <property type="entry name" value="FtsX"/>
    <property type="match status" value="1"/>
</dbReference>
<evidence type="ECO:0000256" key="2">
    <source>
        <dbReference type="ARBA" id="ARBA00005236"/>
    </source>
</evidence>
<proteinExistence type="inferred from homology"/>
<dbReference type="GO" id="GO:0098797">
    <property type="term" value="C:plasma membrane protein complex"/>
    <property type="evidence" value="ECO:0007669"/>
    <property type="project" value="TreeGrafter"/>
</dbReference>
<dbReference type="EMBL" id="CAADEX010000012">
    <property type="protein sequence ID" value="VFJ46057.1"/>
    <property type="molecule type" value="Genomic_DNA"/>
</dbReference>
<dbReference type="InterPro" id="IPR051447">
    <property type="entry name" value="Lipoprotein-release_system"/>
</dbReference>
<keyword evidence="6 7" id="KW-0472">Membrane</keyword>
<reference evidence="10" key="1">
    <citation type="submission" date="2019-02" db="EMBL/GenBank/DDBJ databases">
        <authorList>
            <person name="Gruber-Vodicka R. H."/>
            <person name="Seah K. B. B."/>
        </authorList>
    </citation>
    <scope>NUCLEOTIDE SEQUENCE</scope>
    <source>
        <strain evidence="10">BECK_DK47</strain>
    </source>
</reference>
<dbReference type="InterPro" id="IPR003838">
    <property type="entry name" value="ABC3_permease_C"/>
</dbReference>
<dbReference type="PANTHER" id="PTHR30489">
    <property type="entry name" value="LIPOPROTEIN-RELEASING SYSTEM TRANSMEMBRANE PROTEIN LOLE"/>
    <property type="match status" value="1"/>
</dbReference>
<comment type="similarity">
    <text evidence="2">Belongs to the ABC-4 integral membrane protein family. LolC/E subfamily.</text>
</comment>
<feature type="transmembrane region" description="Helical" evidence="7">
    <location>
        <begin position="21"/>
        <end position="42"/>
    </location>
</feature>
<sequence>MSITNTFSMAARNLARNRRRTLLTGILITFGVVTVLFSTAFLDSMAANWRDAIVNADIGHAQIMRPAHRERLASLPLDAALGNVTDRVGKLSSNERILAASPRISFTGLAGATDQSAPFLARAVELDTIVDVLPRIYGTLVEGAPLRAHGDALLAAGLAGLLSAGVGDVLLLTGYDKYSAINAVEVTVVGILRIPEEQANNTMLLTDFETGRELVGFVDEATEIVLRTPALADLSRTLAVLNADYGSAGTVMVPWSELAGSFNQAAGMFDFVAMVISAIIYVVVLVTLANTVLTTVFERVKETGMLMAMGTSPAGVVLLHLGESLILSLGGVALGVLFHWLITAYTGSVGITVPPPPGAIDAIVLYPAFTWPSVLGVALAMILVTLAASFYPTRLAAKLDPVEAINAR</sequence>
<feature type="domain" description="ABC3 transporter permease C-terminal" evidence="8">
    <location>
        <begin position="274"/>
        <end position="401"/>
    </location>
</feature>
<comment type="subcellular location">
    <subcellularLocation>
        <location evidence="1">Cell membrane</location>
        <topology evidence="1">Multi-pass membrane protein</topology>
    </subcellularLocation>
</comment>
<evidence type="ECO:0000256" key="5">
    <source>
        <dbReference type="ARBA" id="ARBA00022989"/>
    </source>
</evidence>
<evidence type="ECO:0000256" key="6">
    <source>
        <dbReference type="ARBA" id="ARBA00023136"/>
    </source>
</evidence>
<evidence type="ECO:0000256" key="3">
    <source>
        <dbReference type="ARBA" id="ARBA00022475"/>
    </source>
</evidence>
<evidence type="ECO:0000256" key="4">
    <source>
        <dbReference type="ARBA" id="ARBA00022692"/>
    </source>
</evidence>
<feature type="transmembrane region" description="Helical" evidence="7">
    <location>
        <begin position="362"/>
        <end position="388"/>
    </location>
</feature>
<evidence type="ECO:0000259" key="8">
    <source>
        <dbReference type="Pfam" id="PF02687"/>
    </source>
</evidence>
<keyword evidence="4 7" id="KW-0812">Transmembrane</keyword>
<feature type="domain" description="MacB-like periplasmic core" evidence="9">
    <location>
        <begin position="21"/>
        <end position="233"/>
    </location>
</feature>
<feature type="transmembrane region" description="Helical" evidence="7">
    <location>
        <begin position="271"/>
        <end position="297"/>
    </location>
</feature>
<dbReference type="Pfam" id="PF12704">
    <property type="entry name" value="MacB_PCD"/>
    <property type="match status" value="1"/>
</dbReference>
<dbReference type="PANTHER" id="PTHR30489:SF0">
    <property type="entry name" value="LIPOPROTEIN-RELEASING SYSTEM TRANSMEMBRANE PROTEIN LOLE"/>
    <property type="match status" value="1"/>
</dbReference>
<evidence type="ECO:0000259" key="9">
    <source>
        <dbReference type="Pfam" id="PF12704"/>
    </source>
</evidence>
<accession>A0A450S310</accession>